<gene>
    <name evidence="1" type="ORF">BSQ49_02075</name>
</gene>
<evidence type="ECO:0000313" key="2">
    <source>
        <dbReference type="Proteomes" id="UP000314960"/>
    </source>
</evidence>
<dbReference type="KEGG" id="lhw:BSQ49_02075"/>
<dbReference type="EMBL" id="CP018176">
    <property type="protein sequence ID" value="AUJ29100.1"/>
    <property type="molecule type" value="Genomic_DNA"/>
</dbReference>
<protein>
    <submittedName>
        <fullName evidence="1">Uncharacterized protein</fullName>
    </submittedName>
</protein>
<accession>A0A3S6QMI1</accession>
<reference evidence="1 2" key="1">
    <citation type="submission" date="2016-11" db="EMBL/GenBank/DDBJ databases">
        <title>Interaction between Lactobacillus species and yeast in water kefir.</title>
        <authorList>
            <person name="Behr J."/>
            <person name="Xu D."/>
            <person name="Vogel R.F."/>
        </authorList>
    </citation>
    <scope>NUCLEOTIDE SEQUENCE [LARGE SCALE GENOMIC DNA]</scope>
    <source>
        <strain evidence="1 2">TMW 1.1822</strain>
    </source>
</reference>
<dbReference type="AlphaFoldDB" id="A0A3S6QMI1"/>
<dbReference type="Proteomes" id="UP000314960">
    <property type="component" value="Chromosome"/>
</dbReference>
<name>A0A3S6QMI1_9LACO</name>
<evidence type="ECO:0000313" key="1">
    <source>
        <dbReference type="EMBL" id="AUJ29100.1"/>
    </source>
</evidence>
<organism evidence="1 2">
    <name type="scientific">Liquorilactobacillus hordei</name>
    <dbReference type="NCBI Taxonomy" id="468911"/>
    <lineage>
        <taxon>Bacteria</taxon>
        <taxon>Bacillati</taxon>
        <taxon>Bacillota</taxon>
        <taxon>Bacilli</taxon>
        <taxon>Lactobacillales</taxon>
        <taxon>Lactobacillaceae</taxon>
        <taxon>Liquorilactobacillus</taxon>
    </lineage>
</organism>
<dbReference type="RefSeq" id="WP_239985471.1">
    <property type="nucleotide sequence ID" value="NZ_CP018176.1"/>
</dbReference>
<sequence>MVVNYQLITTQRDVVGGAFDTTSTLAIASLAKKPFLEDGVAIGDGTVIDKKVLEVVPEENN</sequence>
<proteinExistence type="predicted"/>